<organism evidence="1 2">
    <name type="scientific">Acinetobacter boissieri</name>
    <dbReference type="NCBI Taxonomy" id="1219383"/>
    <lineage>
        <taxon>Bacteria</taxon>
        <taxon>Pseudomonadati</taxon>
        <taxon>Pseudomonadota</taxon>
        <taxon>Gammaproteobacteria</taxon>
        <taxon>Moraxellales</taxon>
        <taxon>Moraxellaceae</taxon>
        <taxon>Acinetobacter</taxon>
    </lineage>
</organism>
<proteinExistence type="predicted"/>
<dbReference type="EMBL" id="FMYL01000002">
    <property type="protein sequence ID" value="SDB85874.1"/>
    <property type="molecule type" value="Genomic_DNA"/>
</dbReference>
<dbReference type="Pfam" id="PF18306">
    <property type="entry name" value="LDcluster4"/>
    <property type="match status" value="1"/>
</dbReference>
<dbReference type="OrthoDB" id="9801098at2"/>
<keyword evidence="2" id="KW-1185">Reference proteome</keyword>
<dbReference type="Proteomes" id="UP000242501">
    <property type="component" value="Unassembled WGS sequence"/>
</dbReference>
<dbReference type="RefSeq" id="WP_092746958.1">
    <property type="nucleotide sequence ID" value="NZ_FMYL01000002.1"/>
</dbReference>
<sequence>MHKIISNLKFTVCTDSHILYCNQRSTQIRLISLHNHLIDALTQCHDTKQCLILLKQYAQYLQIAPVGVIGPKEASEQEYIFAEKLGECLADIGLPVICGGRNGVMEAVCKGVYQKGGTSIGLIPTDHIFDANKYVKQIVTTNMGPTRNSLIALSAFSLIAVGGGMGTLSEIAYGLHYGKPVFATSTAPVVQGVVVSDKIDEILSAVVAVLLNFYDQ</sequence>
<evidence type="ECO:0008006" key="3">
    <source>
        <dbReference type="Google" id="ProtNLM"/>
    </source>
</evidence>
<dbReference type="InterPro" id="IPR041164">
    <property type="entry name" value="LDcluster4"/>
</dbReference>
<dbReference type="SUPFAM" id="SSF102405">
    <property type="entry name" value="MCP/YpsA-like"/>
    <property type="match status" value="1"/>
</dbReference>
<gene>
    <name evidence="1" type="ORF">SAMN05421733_102282</name>
</gene>
<evidence type="ECO:0000313" key="2">
    <source>
        <dbReference type="Proteomes" id="UP000242501"/>
    </source>
</evidence>
<dbReference type="InterPro" id="IPR005268">
    <property type="entry name" value="CHP00725"/>
</dbReference>
<dbReference type="Gene3D" id="3.40.50.450">
    <property type="match status" value="1"/>
</dbReference>
<dbReference type="PANTHER" id="PTHR43393">
    <property type="entry name" value="CYTOKININ RIBOSIDE 5'-MONOPHOSPHATE PHOSPHORIBOHYDROLASE"/>
    <property type="match status" value="1"/>
</dbReference>
<dbReference type="InterPro" id="IPR052341">
    <property type="entry name" value="LOG_family_nucleotidases"/>
</dbReference>
<dbReference type="NCBIfam" id="TIGR00725">
    <property type="entry name" value="TIGR00725 family protein"/>
    <property type="match status" value="1"/>
</dbReference>
<accession>A0A1G6GVA2</accession>
<reference evidence="2" key="1">
    <citation type="submission" date="2016-09" db="EMBL/GenBank/DDBJ databases">
        <authorList>
            <person name="Varghese N."/>
            <person name="Submissions S."/>
        </authorList>
    </citation>
    <scope>NUCLEOTIDE SEQUENCE [LARGE SCALE GENOMIC DNA]</scope>
    <source>
        <strain evidence="2">ANC 4422</strain>
    </source>
</reference>
<evidence type="ECO:0000313" key="1">
    <source>
        <dbReference type="EMBL" id="SDB85874.1"/>
    </source>
</evidence>
<dbReference type="STRING" id="1219383.SAMN05421733_102282"/>
<dbReference type="GO" id="GO:0005829">
    <property type="term" value="C:cytosol"/>
    <property type="evidence" value="ECO:0007669"/>
    <property type="project" value="TreeGrafter"/>
</dbReference>
<dbReference type="PANTHER" id="PTHR43393:SF3">
    <property type="entry name" value="LYSINE DECARBOXYLASE-LIKE PROTEIN"/>
    <property type="match status" value="1"/>
</dbReference>
<name>A0A1G6GVA2_9GAMM</name>
<dbReference type="AlphaFoldDB" id="A0A1G6GVA2"/>
<protein>
    <recommendedName>
        <fullName evidence="3">TIGR00725 family protein</fullName>
    </recommendedName>
</protein>